<dbReference type="Proteomes" id="UP001148018">
    <property type="component" value="Unassembled WGS sequence"/>
</dbReference>
<feature type="compositionally biased region" description="Pro residues" evidence="1">
    <location>
        <begin position="30"/>
        <end position="39"/>
    </location>
</feature>
<organism evidence="2 3">
    <name type="scientific">Muraenolepis orangiensis</name>
    <name type="common">Patagonian moray cod</name>
    <dbReference type="NCBI Taxonomy" id="630683"/>
    <lineage>
        <taxon>Eukaryota</taxon>
        <taxon>Metazoa</taxon>
        <taxon>Chordata</taxon>
        <taxon>Craniata</taxon>
        <taxon>Vertebrata</taxon>
        <taxon>Euteleostomi</taxon>
        <taxon>Actinopterygii</taxon>
        <taxon>Neopterygii</taxon>
        <taxon>Teleostei</taxon>
        <taxon>Neoteleostei</taxon>
        <taxon>Acanthomorphata</taxon>
        <taxon>Zeiogadaria</taxon>
        <taxon>Gadariae</taxon>
        <taxon>Gadiformes</taxon>
        <taxon>Muraenolepidoidei</taxon>
        <taxon>Muraenolepididae</taxon>
        <taxon>Muraenolepis</taxon>
    </lineage>
</organism>
<reference evidence="2" key="1">
    <citation type="submission" date="2022-07" db="EMBL/GenBank/DDBJ databases">
        <title>Chromosome-level genome of Muraenolepis orangiensis.</title>
        <authorList>
            <person name="Kim J."/>
        </authorList>
    </citation>
    <scope>NUCLEOTIDE SEQUENCE</scope>
    <source>
        <strain evidence="2">KU_S4_2022</strain>
        <tissue evidence="2">Muscle</tissue>
    </source>
</reference>
<dbReference type="InterPro" id="IPR011993">
    <property type="entry name" value="PH-like_dom_sf"/>
</dbReference>
<dbReference type="EMBL" id="JANIIK010000048">
    <property type="protein sequence ID" value="KAJ3599257.1"/>
    <property type="molecule type" value="Genomic_DNA"/>
</dbReference>
<protein>
    <submittedName>
        <fullName evidence="2">Uncharacterized protein</fullName>
    </submittedName>
</protein>
<dbReference type="OrthoDB" id="10030336at2759"/>
<proteinExistence type="predicted"/>
<sequence length="141" mass="14945">MPHKHVVLRSYSVLPCGTTWVGVSLSEPSAQPPPPPPPGLSRRAPPVGAHPIGGIRGTPPAFIGAEEHVVGAVGGVELFVFDRPTRETVEVDPVWTRSQAMCIVRTVGQAFEVCHKLSLQHTQQSTDGAEDGDKTGMSHGL</sequence>
<feature type="region of interest" description="Disordered" evidence="1">
    <location>
        <begin position="121"/>
        <end position="141"/>
    </location>
</feature>
<feature type="compositionally biased region" description="Basic and acidic residues" evidence="1">
    <location>
        <begin position="131"/>
        <end position="141"/>
    </location>
</feature>
<accession>A0A9Q0E218</accession>
<dbReference type="Gene3D" id="2.30.29.30">
    <property type="entry name" value="Pleckstrin-homology domain (PH domain)/Phosphotyrosine-binding domain (PTB)"/>
    <property type="match status" value="1"/>
</dbReference>
<name>A0A9Q0E218_9TELE</name>
<feature type="region of interest" description="Disordered" evidence="1">
    <location>
        <begin position="25"/>
        <end position="58"/>
    </location>
</feature>
<evidence type="ECO:0000313" key="3">
    <source>
        <dbReference type="Proteomes" id="UP001148018"/>
    </source>
</evidence>
<keyword evidence="3" id="KW-1185">Reference proteome</keyword>
<dbReference type="AlphaFoldDB" id="A0A9Q0E218"/>
<evidence type="ECO:0000313" key="2">
    <source>
        <dbReference type="EMBL" id="KAJ3599257.1"/>
    </source>
</evidence>
<evidence type="ECO:0000256" key="1">
    <source>
        <dbReference type="SAM" id="MobiDB-lite"/>
    </source>
</evidence>
<gene>
    <name evidence="2" type="ORF">NHX12_033220</name>
</gene>
<comment type="caution">
    <text evidence="2">The sequence shown here is derived from an EMBL/GenBank/DDBJ whole genome shotgun (WGS) entry which is preliminary data.</text>
</comment>